<reference evidence="1" key="1">
    <citation type="journal article" date="2011" name="Genome Biol.">
        <title>The draft genome of the carcinogenic human liver fluke Clonorchis sinensis.</title>
        <authorList>
            <person name="Wang X."/>
            <person name="Chen W."/>
            <person name="Huang Y."/>
            <person name="Sun J."/>
            <person name="Men J."/>
            <person name="Liu H."/>
            <person name="Luo F."/>
            <person name="Guo L."/>
            <person name="Lv X."/>
            <person name="Deng C."/>
            <person name="Zhou C."/>
            <person name="Fan Y."/>
            <person name="Li X."/>
            <person name="Huang L."/>
            <person name="Hu Y."/>
            <person name="Liang C."/>
            <person name="Hu X."/>
            <person name="Xu J."/>
            <person name="Yu X."/>
        </authorList>
    </citation>
    <scope>NUCLEOTIDE SEQUENCE [LARGE SCALE GENOMIC DNA]</scope>
    <source>
        <strain evidence="1">Henan</strain>
    </source>
</reference>
<reference key="2">
    <citation type="submission" date="2011-10" db="EMBL/GenBank/DDBJ databases">
        <title>The genome and transcriptome sequence of Clonorchis sinensis provide insights into the carcinogenic liver fluke.</title>
        <authorList>
            <person name="Wang X."/>
            <person name="Huang Y."/>
            <person name="Chen W."/>
            <person name="Liu H."/>
            <person name="Guo L."/>
            <person name="Chen Y."/>
            <person name="Luo F."/>
            <person name="Zhou W."/>
            <person name="Sun J."/>
            <person name="Mao Q."/>
            <person name="Liang P."/>
            <person name="Zhou C."/>
            <person name="Tian Y."/>
            <person name="Men J."/>
            <person name="Lv X."/>
            <person name="Huang L."/>
            <person name="Zhou J."/>
            <person name="Hu Y."/>
            <person name="Li R."/>
            <person name="Zhang F."/>
            <person name="Lei H."/>
            <person name="Li X."/>
            <person name="Hu X."/>
            <person name="Liang C."/>
            <person name="Xu J."/>
            <person name="Wu Z."/>
            <person name="Yu X."/>
        </authorList>
    </citation>
    <scope>NUCLEOTIDE SEQUENCE</scope>
    <source>
        <strain>Henan</strain>
    </source>
</reference>
<name>G7YW86_CLOSI</name>
<dbReference type="EMBL" id="DF144598">
    <property type="protein sequence ID" value="GAA57216.1"/>
    <property type="molecule type" value="Genomic_DNA"/>
</dbReference>
<protein>
    <submittedName>
        <fullName evidence="1">Uncharacterized protein</fullName>
    </submittedName>
</protein>
<organism evidence="1 2">
    <name type="scientific">Clonorchis sinensis</name>
    <name type="common">Chinese liver fluke</name>
    <dbReference type="NCBI Taxonomy" id="79923"/>
    <lineage>
        <taxon>Eukaryota</taxon>
        <taxon>Metazoa</taxon>
        <taxon>Spiralia</taxon>
        <taxon>Lophotrochozoa</taxon>
        <taxon>Platyhelminthes</taxon>
        <taxon>Trematoda</taxon>
        <taxon>Digenea</taxon>
        <taxon>Opisthorchiida</taxon>
        <taxon>Opisthorchiata</taxon>
        <taxon>Opisthorchiidae</taxon>
        <taxon>Clonorchis</taxon>
    </lineage>
</organism>
<gene>
    <name evidence="1" type="ORF">CLF_112342</name>
</gene>
<keyword evidence="2" id="KW-1185">Reference proteome</keyword>
<dbReference type="Proteomes" id="UP000008909">
    <property type="component" value="Unassembled WGS sequence"/>
</dbReference>
<evidence type="ECO:0000313" key="1">
    <source>
        <dbReference type="EMBL" id="GAA57216.1"/>
    </source>
</evidence>
<evidence type="ECO:0000313" key="2">
    <source>
        <dbReference type="Proteomes" id="UP000008909"/>
    </source>
</evidence>
<dbReference type="AlphaFoldDB" id="G7YW86"/>
<accession>G7YW86</accession>
<sequence>MNRAKVQTVVSGFSRSGMISTFSLINGDSSTNAFRMDSSFGIVVQDYQLQFPLNKNIYFHEFQDVNDARLCFVHTDVSAISGSFARAPLNKPCLQFPRQEWQQTISQFITDEKRMDRAEFQIPDECANRHIDLSGVYKAGENKGTRHPQIYPILTTAVFFECIYKPNPKKMTMDIDRNSGNSLRRANLISHFASNDKKREFYYTCNNAFSPGFIARPRKLERSMPIQYLRRSTIAQQYRSELAQQLSTCTGSASVDEAWQNVKEAMLAAFSAVCPTSPIRPQNHWISARSLSMIDARKSIPAGNAINTDVAVFDDDDDALIPELQAELLYVTGIYYSHWLGRQLQLVPFTSLAPAGLSSQRDHIKVKLGHGISVVYRPAHVQSSRELWTLASVQRFLKKGNKCMNHRTCKPHEITRCNDIRLACQLKNL</sequence>
<proteinExistence type="predicted"/>